<proteinExistence type="inferred from homology"/>
<organism evidence="2">
    <name type="scientific">hydrothermal vent metagenome</name>
    <dbReference type="NCBI Taxonomy" id="652676"/>
    <lineage>
        <taxon>unclassified sequences</taxon>
        <taxon>metagenomes</taxon>
        <taxon>ecological metagenomes</taxon>
    </lineage>
</organism>
<accession>A0A3B0UMX2</accession>
<dbReference type="AlphaFoldDB" id="A0A3B0UMX2"/>
<dbReference type="EMBL" id="UOET01000155">
    <property type="protein sequence ID" value="VAW27762.1"/>
    <property type="molecule type" value="Genomic_DNA"/>
</dbReference>
<name>A0A3B0UMX2_9ZZZZ</name>
<protein>
    <recommendedName>
        <fullName evidence="3">Antitoxin</fullName>
    </recommendedName>
</protein>
<sequence length="85" mass="9614">MGTKTIDTTTLRNNFSTTLKSLDKEDILFIKSRGKLTGKVIIDDEILEDLLLLQDEEYVKGIAKAREEAKNGEVYTFDEVFGDVL</sequence>
<evidence type="ECO:0008006" key="3">
    <source>
        <dbReference type="Google" id="ProtNLM"/>
    </source>
</evidence>
<dbReference type="InterPro" id="IPR036165">
    <property type="entry name" value="YefM-like_sf"/>
</dbReference>
<dbReference type="SUPFAM" id="SSF143120">
    <property type="entry name" value="YefM-like"/>
    <property type="match status" value="1"/>
</dbReference>
<comment type="similarity">
    <text evidence="1">Belongs to the phD/YefM antitoxin family.</text>
</comment>
<evidence type="ECO:0000313" key="2">
    <source>
        <dbReference type="EMBL" id="VAW27762.1"/>
    </source>
</evidence>
<evidence type="ECO:0000256" key="1">
    <source>
        <dbReference type="ARBA" id="ARBA00009981"/>
    </source>
</evidence>
<gene>
    <name evidence="2" type="ORF">MNBD_BACTEROID07-1680</name>
</gene>
<reference evidence="2" key="1">
    <citation type="submission" date="2018-06" db="EMBL/GenBank/DDBJ databases">
        <authorList>
            <person name="Zhirakovskaya E."/>
        </authorList>
    </citation>
    <scope>NUCLEOTIDE SEQUENCE</scope>
</reference>